<dbReference type="CDD" id="cd06587">
    <property type="entry name" value="VOC"/>
    <property type="match status" value="1"/>
</dbReference>
<reference evidence="2 3" key="1">
    <citation type="submission" date="2017-01" db="EMBL/GenBank/DDBJ databases">
        <authorList>
            <person name="Varghese N."/>
            <person name="Submissions S."/>
        </authorList>
    </citation>
    <scope>NUCLEOTIDE SEQUENCE [LARGE SCALE GENOMIC DNA]</scope>
    <source>
        <strain evidence="2 3">RUG2-6</strain>
    </source>
</reference>
<dbReference type="Proteomes" id="UP000185829">
    <property type="component" value="Unassembled WGS sequence"/>
</dbReference>
<dbReference type="InterPro" id="IPR004360">
    <property type="entry name" value="Glyas_Fos-R_dOase_dom"/>
</dbReference>
<organism evidence="2 3">
    <name type="scientific">Peribacillus simplex</name>
    <dbReference type="NCBI Taxonomy" id="1478"/>
    <lineage>
        <taxon>Bacteria</taxon>
        <taxon>Bacillati</taxon>
        <taxon>Bacillota</taxon>
        <taxon>Bacilli</taxon>
        <taxon>Bacillales</taxon>
        <taxon>Bacillaceae</taxon>
        <taxon>Peribacillus</taxon>
    </lineage>
</organism>
<dbReference type="Pfam" id="PF00903">
    <property type="entry name" value="Glyoxalase"/>
    <property type="match status" value="1"/>
</dbReference>
<sequence length="112" mass="12762">MKINHINLTVNDVTASREFLERYFGMSCAGSRGDGFAAMKDDDGSILTLMKGSDVQYPKTFHIGFIQENEEQVNRINQRLKEDGFMVKPPQHLHRYTFYVEAPGGFNVEVLC</sequence>
<feature type="domain" description="VOC" evidence="1">
    <location>
        <begin position="2"/>
        <end position="112"/>
    </location>
</feature>
<dbReference type="SUPFAM" id="SSF54593">
    <property type="entry name" value="Glyoxalase/Bleomycin resistance protein/Dihydroxybiphenyl dioxygenase"/>
    <property type="match status" value="1"/>
</dbReference>
<gene>
    <name evidence="2" type="ORF">SAMN05878482_1011182</name>
</gene>
<accession>A0A9X8R544</accession>
<dbReference type="InterPro" id="IPR029068">
    <property type="entry name" value="Glyas_Bleomycin-R_OHBP_Dase"/>
</dbReference>
<proteinExistence type="predicted"/>
<evidence type="ECO:0000259" key="1">
    <source>
        <dbReference type="PROSITE" id="PS51819"/>
    </source>
</evidence>
<dbReference type="Gene3D" id="3.10.180.10">
    <property type="entry name" value="2,3-Dihydroxybiphenyl 1,2-Dioxygenase, domain 1"/>
    <property type="match status" value="1"/>
</dbReference>
<name>A0A9X8R544_9BACI</name>
<dbReference type="RefSeq" id="WP_076365874.1">
    <property type="nucleotide sequence ID" value="NZ_FTMX01000001.1"/>
</dbReference>
<dbReference type="PANTHER" id="PTHR36113:SF3">
    <property type="entry name" value="SLL5075 PROTEIN"/>
    <property type="match status" value="1"/>
</dbReference>
<evidence type="ECO:0000313" key="2">
    <source>
        <dbReference type="EMBL" id="SIQ42366.1"/>
    </source>
</evidence>
<dbReference type="EMBL" id="FTMX01000001">
    <property type="protein sequence ID" value="SIQ42366.1"/>
    <property type="molecule type" value="Genomic_DNA"/>
</dbReference>
<evidence type="ECO:0000313" key="3">
    <source>
        <dbReference type="Proteomes" id="UP000185829"/>
    </source>
</evidence>
<dbReference type="AlphaFoldDB" id="A0A9X8R544"/>
<protein>
    <submittedName>
        <fullName evidence="2">Catechol 2,3-dioxygenase</fullName>
    </submittedName>
</protein>
<dbReference type="PANTHER" id="PTHR36113">
    <property type="entry name" value="LYASE, PUTATIVE-RELATED-RELATED"/>
    <property type="match status" value="1"/>
</dbReference>
<comment type="caution">
    <text evidence="2">The sequence shown here is derived from an EMBL/GenBank/DDBJ whole genome shotgun (WGS) entry which is preliminary data.</text>
</comment>
<dbReference type="InterPro" id="IPR051332">
    <property type="entry name" value="Fosfomycin_Res_Enzymes"/>
</dbReference>
<dbReference type="PROSITE" id="PS51819">
    <property type="entry name" value="VOC"/>
    <property type="match status" value="1"/>
</dbReference>
<dbReference type="InterPro" id="IPR037523">
    <property type="entry name" value="VOC_core"/>
</dbReference>